<reference evidence="1" key="1">
    <citation type="submission" date="2014-09" db="EMBL/GenBank/DDBJ databases">
        <authorList>
            <person name="Magalhaes I.L.F."/>
            <person name="Oliveira U."/>
            <person name="Santos F.R."/>
            <person name="Vidigal T.H.D.A."/>
            <person name="Brescovit A.D."/>
            <person name="Santos A.J."/>
        </authorList>
    </citation>
    <scope>NUCLEOTIDE SEQUENCE</scope>
    <source>
        <tissue evidence="1">Shoot tissue taken approximately 20 cm above the soil surface</tissue>
    </source>
</reference>
<organism evidence="1">
    <name type="scientific">Arundo donax</name>
    <name type="common">Giant reed</name>
    <name type="synonym">Donax arundinaceus</name>
    <dbReference type="NCBI Taxonomy" id="35708"/>
    <lineage>
        <taxon>Eukaryota</taxon>
        <taxon>Viridiplantae</taxon>
        <taxon>Streptophyta</taxon>
        <taxon>Embryophyta</taxon>
        <taxon>Tracheophyta</taxon>
        <taxon>Spermatophyta</taxon>
        <taxon>Magnoliopsida</taxon>
        <taxon>Liliopsida</taxon>
        <taxon>Poales</taxon>
        <taxon>Poaceae</taxon>
        <taxon>PACMAD clade</taxon>
        <taxon>Arundinoideae</taxon>
        <taxon>Arundineae</taxon>
        <taxon>Arundo</taxon>
    </lineage>
</organism>
<reference evidence="1" key="2">
    <citation type="journal article" date="2015" name="Data Brief">
        <title>Shoot transcriptome of the giant reed, Arundo donax.</title>
        <authorList>
            <person name="Barrero R.A."/>
            <person name="Guerrero F.D."/>
            <person name="Moolhuijzen P."/>
            <person name="Goolsby J.A."/>
            <person name="Tidwell J."/>
            <person name="Bellgard S.E."/>
            <person name="Bellgard M.I."/>
        </authorList>
    </citation>
    <scope>NUCLEOTIDE SEQUENCE</scope>
    <source>
        <tissue evidence="1">Shoot tissue taken approximately 20 cm above the soil surface</tissue>
    </source>
</reference>
<dbReference type="AlphaFoldDB" id="A0A0A9BG76"/>
<dbReference type="EMBL" id="GBRH01235539">
    <property type="protein sequence ID" value="JAD62356.1"/>
    <property type="molecule type" value="Transcribed_RNA"/>
</dbReference>
<proteinExistence type="predicted"/>
<evidence type="ECO:0000313" key="1">
    <source>
        <dbReference type="EMBL" id="JAD62356.1"/>
    </source>
</evidence>
<protein>
    <submittedName>
        <fullName evidence="1">Uncharacterized protein</fullName>
    </submittedName>
</protein>
<accession>A0A0A9BG76</accession>
<sequence>MAHEDDWLVTVHLARVLHEQPQAGDETGEHHGRLAGRRRRIPEIVRGAEQVLAFSVSDRFQCLHQFFHAVVPDECGSSKIGKFNEFI</sequence>
<name>A0A0A9BG76_ARUDO</name>